<feature type="compositionally biased region" description="Low complexity" evidence="11">
    <location>
        <begin position="354"/>
        <end position="375"/>
    </location>
</feature>
<dbReference type="GO" id="GO:0097546">
    <property type="term" value="C:ciliary base"/>
    <property type="evidence" value="ECO:0007669"/>
    <property type="project" value="TreeGrafter"/>
</dbReference>
<dbReference type="PANTHER" id="PTHR21532:SF0">
    <property type="entry name" value="CILIA- AND FLAGELLA-ASSOCIATED PROTEIN 36"/>
    <property type="match status" value="1"/>
</dbReference>
<evidence type="ECO:0000256" key="11">
    <source>
        <dbReference type="SAM" id="MobiDB-lite"/>
    </source>
</evidence>
<dbReference type="EMBL" id="CAJHNH020004190">
    <property type="protein sequence ID" value="CAG5130675.1"/>
    <property type="molecule type" value="Genomic_DNA"/>
</dbReference>
<evidence type="ECO:0000259" key="12">
    <source>
        <dbReference type="Pfam" id="PF11527"/>
    </source>
</evidence>
<evidence type="ECO:0000256" key="1">
    <source>
        <dbReference type="ARBA" id="ARBA00004138"/>
    </source>
</evidence>
<feature type="coiled-coil region" evidence="10">
    <location>
        <begin position="163"/>
        <end position="190"/>
    </location>
</feature>
<evidence type="ECO:0000256" key="2">
    <source>
        <dbReference type="ARBA" id="ARBA00004496"/>
    </source>
</evidence>
<evidence type="ECO:0000256" key="8">
    <source>
        <dbReference type="ARBA" id="ARBA00023273"/>
    </source>
</evidence>
<feature type="compositionally biased region" description="Polar residues" evidence="11">
    <location>
        <begin position="214"/>
        <end position="226"/>
    </location>
</feature>
<protein>
    <recommendedName>
        <fullName evidence="4">Cilia- and flagella-associated protein 36</fullName>
    </recommendedName>
    <alternativeName>
        <fullName evidence="9">Coiled-coil domain-containing protein 104</fullName>
    </alternativeName>
</protein>
<organism evidence="13 14">
    <name type="scientific">Candidula unifasciata</name>
    <dbReference type="NCBI Taxonomy" id="100452"/>
    <lineage>
        <taxon>Eukaryota</taxon>
        <taxon>Metazoa</taxon>
        <taxon>Spiralia</taxon>
        <taxon>Lophotrochozoa</taxon>
        <taxon>Mollusca</taxon>
        <taxon>Gastropoda</taxon>
        <taxon>Heterobranchia</taxon>
        <taxon>Euthyneura</taxon>
        <taxon>Panpulmonata</taxon>
        <taxon>Eupulmonata</taxon>
        <taxon>Stylommatophora</taxon>
        <taxon>Helicina</taxon>
        <taxon>Helicoidea</taxon>
        <taxon>Geomitridae</taxon>
        <taxon>Candidula</taxon>
    </lineage>
</organism>
<name>A0A8S3ZSZ8_9EUPU</name>
<sequence>MAGRRSDFILDELICFLSNPLFQVPVLSFMESKCLIFDPHVEDSQSYREIHEEYKKLVDLLLEGFRADTGLTHDQIIQAMKDLNSKPDLRDLFQVLLEQVLATEDYPVFVQIMAQKNLELQHQALLLISQMMGGVLPESLIKEVSVKAGTGQHGPRDEEKVLMAVLVQSREEFEKEKKESQREAEELHMIIGLSQSESDRIQESLRHEQDKLSETIQRSLQLSEQPTVEHRTKPSLSKSASIPAPASYHQPKRQASTTVAPKSMASHVAGGLEKIPETNLTSAEAAAAWLKNAETEVHSSDAHSRAVQAAVANMSGLTEEEYKKRAEYLKQQRDKLMEMKRKEREKQLLSAEKSQPQRPASARAARAALQQGGAPQKPPRLSPEEEKKLAMRRAIAERIKSELMGKK</sequence>
<evidence type="ECO:0000256" key="9">
    <source>
        <dbReference type="ARBA" id="ARBA00031593"/>
    </source>
</evidence>
<proteinExistence type="inferred from homology"/>
<keyword evidence="5" id="KW-0963">Cytoplasm</keyword>
<reference evidence="13" key="1">
    <citation type="submission" date="2021-04" db="EMBL/GenBank/DDBJ databases">
        <authorList>
            <consortium name="Molecular Ecology Group"/>
        </authorList>
    </citation>
    <scope>NUCLEOTIDE SEQUENCE</scope>
</reference>
<comment type="subcellular location">
    <subcellularLocation>
        <location evidence="1">Cell projection</location>
        <location evidence="1">Cilium</location>
    </subcellularLocation>
    <subcellularLocation>
        <location evidence="2">Cytoplasm</location>
    </subcellularLocation>
</comment>
<feature type="compositionally biased region" description="Basic and acidic residues" evidence="11">
    <location>
        <begin position="198"/>
        <end position="213"/>
    </location>
</feature>
<evidence type="ECO:0000256" key="6">
    <source>
        <dbReference type="ARBA" id="ARBA00023054"/>
    </source>
</evidence>
<accession>A0A8S3ZSZ8</accession>
<dbReference type="Proteomes" id="UP000678393">
    <property type="component" value="Unassembled WGS sequence"/>
</dbReference>
<dbReference type="Pfam" id="PF11527">
    <property type="entry name" value="ARL2_Bind_BART"/>
    <property type="match status" value="1"/>
</dbReference>
<dbReference type="OrthoDB" id="272687at2759"/>
<evidence type="ECO:0000313" key="13">
    <source>
        <dbReference type="EMBL" id="CAG5130675.1"/>
    </source>
</evidence>
<dbReference type="InterPro" id="IPR038888">
    <property type="entry name" value="CFAP36"/>
</dbReference>
<dbReference type="GO" id="GO:0005930">
    <property type="term" value="C:axoneme"/>
    <property type="evidence" value="ECO:0007669"/>
    <property type="project" value="TreeGrafter"/>
</dbReference>
<keyword evidence="14" id="KW-1185">Reference proteome</keyword>
<feature type="region of interest" description="Disordered" evidence="11">
    <location>
        <begin position="198"/>
        <end position="264"/>
    </location>
</feature>
<keyword evidence="8" id="KW-0966">Cell projection</keyword>
<dbReference type="InterPro" id="IPR023379">
    <property type="entry name" value="BART_dom"/>
</dbReference>
<keyword evidence="6 10" id="KW-0175">Coiled coil</keyword>
<feature type="domain" description="BART" evidence="12">
    <location>
        <begin position="6"/>
        <end position="121"/>
    </location>
</feature>
<evidence type="ECO:0000256" key="3">
    <source>
        <dbReference type="ARBA" id="ARBA00007460"/>
    </source>
</evidence>
<gene>
    <name evidence="13" type="ORF">CUNI_LOCUS16233</name>
</gene>
<dbReference type="Gene3D" id="1.20.1520.10">
    <property type="entry name" value="ADP-ribosylation factor-like 2-binding protein, domain"/>
    <property type="match status" value="1"/>
</dbReference>
<evidence type="ECO:0000256" key="7">
    <source>
        <dbReference type="ARBA" id="ARBA00023069"/>
    </source>
</evidence>
<keyword evidence="7" id="KW-0969">Cilium</keyword>
<dbReference type="AlphaFoldDB" id="A0A8S3ZSZ8"/>
<evidence type="ECO:0000313" key="14">
    <source>
        <dbReference type="Proteomes" id="UP000678393"/>
    </source>
</evidence>
<dbReference type="InterPro" id="IPR042541">
    <property type="entry name" value="BART_sf"/>
</dbReference>
<feature type="compositionally biased region" description="Basic and acidic residues" evidence="11">
    <location>
        <begin position="334"/>
        <end position="347"/>
    </location>
</feature>
<feature type="compositionally biased region" description="Basic and acidic residues" evidence="11">
    <location>
        <begin position="382"/>
        <end position="392"/>
    </location>
</feature>
<comment type="similarity">
    <text evidence="3">Belongs to the CFAP36 family.</text>
</comment>
<dbReference type="PANTHER" id="PTHR21532">
    <property type="entry name" value="PHOSPHODIESTERASE HL"/>
    <property type="match status" value="1"/>
</dbReference>
<comment type="caution">
    <text evidence="13">The sequence shown here is derived from an EMBL/GenBank/DDBJ whole genome shotgun (WGS) entry which is preliminary data.</text>
</comment>
<evidence type="ECO:0000256" key="4">
    <source>
        <dbReference type="ARBA" id="ARBA00021815"/>
    </source>
</evidence>
<evidence type="ECO:0000256" key="5">
    <source>
        <dbReference type="ARBA" id="ARBA00022490"/>
    </source>
</evidence>
<feature type="region of interest" description="Disordered" evidence="11">
    <location>
        <begin position="334"/>
        <end position="392"/>
    </location>
</feature>
<evidence type="ECO:0000256" key="10">
    <source>
        <dbReference type="SAM" id="Coils"/>
    </source>
</evidence>